<evidence type="ECO:0000313" key="3">
    <source>
        <dbReference type="Proteomes" id="UP001165082"/>
    </source>
</evidence>
<organism evidence="2 3">
    <name type="scientific">Triparma retinervis</name>
    <dbReference type="NCBI Taxonomy" id="2557542"/>
    <lineage>
        <taxon>Eukaryota</taxon>
        <taxon>Sar</taxon>
        <taxon>Stramenopiles</taxon>
        <taxon>Ochrophyta</taxon>
        <taxon>Bolidophyceae</taxon>
        <taxon>Parmales</taxon>
        <taxon>Triparmaceae</taxon>
        <taxon>Triparma</taxon>
    </lineage>
</organism>
<dbReference type="EMBL" id="BRXZ01002577">
    <property type="protein sequence ID" value="GMH65386.1"/>
    <property type="molecule type" value="Genomic_DNA"/>
</dbReference>
<comment type="caution">
    <text evidence="2">The sequence shown here is derived from an EMBL/GenBank/DDBJ whole genome shotgun (WGS) entry which is preliminary data.</text>
</comment>
<sequence length="290" mass="31841">EWGEKDFEKWMESKGVDPPTVKLLKEEGLDGKCIEGVTIGDLRSFGLKYKTAVMIHNTIATLVGRKEEPHPGAATPKHGSAARNTPSNEESDGIYEQAEDIMREKFGNSMILPRPNRSGQSSEVEMTEIPQPPVKKSFTEMRAEMYAEPPTMPESYVPSLPLGIDPSTMPPEIQEILKRRPDLVSQALQQSKTSAARQGQEGNVGDGQGRLPKPSQQQFQPDLLSAGMDTSDGTAPIEHTKVSKVQANMLKSQRGYAERFAGMAAAAELQGIKIAKPRKTYEDDEDQSST</sequence>
<feature type="non-terminal residue" evidence="2">
    <location>
        <position position="1"/>
    </location>
</feature>
<protein>
    <recommendedName>
        <fullName evidence="4">SAM domain-containing protein</fullName>
    </recommendedName>
</protein>
<proteinExistence type="predicted"/>
<reference evidence="2" key="1">
    <citation type="submission" date="2022-07" db="EMBL/GenBank/DDBJ databases">
        <title>Genome analysis of Parmales, a sister group of diatoms, reveals the evolutionary specialization of diatoms from phago-mixotrophs to photoautotrophs.</title>
        <authorList>
            <person name="Ban H."/>
            <person name="Sato S."/>
            <person name="Yoshikawa S."/>
            <person name="Kazumasa Y."/>
            <person name="Nakamura Y."/>
            <person name="Ichinomiya M."/>
            <person name="Saitoh K."/>
            <person name="Sato N."/>
            <person name="Blanc-Mathieu R."/>
            <person name="Endo H."/>
            <person name="Kuwata A."/>
            <person name="Ogata H."/>
        </authorList>
    </citation>
    <scope>NUCLEOTIDE SEQUENCE</scope>
</reference>
<name>A0A9W7A771_9STRA</name>
<evidence type="ECO:0008006" key="4">
    <source>
        <dbReference type="Google" id="ProtNLM"/>
    </source>
</evidence>
<feature type="region of interest" description="Disordered" evidence="1">
    <location>
        <begin position="64"/>
        <end position="92"/>
    </location>
</feature>
<dbReference type="Proteomes" id="UP001165082">
    <property type="component" value="Unassembled WGS sequence"/>
</dbReference>
<feature type="non-terminal residue" evidence="2">
    <location>
        <position position="290"/>
    </location>
</feature>
<keyword evidence="3" id="KW-1185">Reference proteome</keyword>
<feature type="compositionally biased region" description="Polar residues" evidence="1">
    <location>
        <begin position="186"/>
        <end position="201"/>
    </location>
</feature>
<feature type="region of interest" description="Disordered" evidence="1">
    <location>
        <begin position="150"/>
        <end position="240"/>
    </location>
</feature>
<evidence type="ECO:0000256" key="1">
    <source>
        <dbReference type="SAM" id="MobiDB-lite"/>
    </source>
</evidence>
<accession>A0A9W7A771</accession>
<dbReference type="AlphaFoldDB" id="A0A9W7A771"/>
<feature type="region of interest" description="Disordered" evidence="1">
    <location>
        <begin position="106"/>
        <end position="135"/>
    </location>
</feature>
<gene>
    <name evidence="2" type="ORF">TrRE_jg13497</name>
</gene>
<evidence type="ECO:0000313" key="2">
    <source>
        <dbReference type="EMBL" id="GMH65386.1"/>
    </source>
</evidence>